<sequence>MRKALSFPKKMMDFASNVRFSLCLCFATFLIPRAYAQDSLWQHQRLIGASLHYDIQAMGQHMPFTFRILQIGSPTVLQWTDPQGNSGWLSMDSAALQAGTYSFAQQPYPNDTTPTAAEQTVLCISRQAFEQFKQQGKTTYDGITYQRKEDSTFTVSAFRIPVLHGVSSETGAEIWILDDPLFPLLVASANNPSGVDATWVGIDP</sequence>
<protein>
    <submittedName>
        <fullName evidence="2">Uncharacterized protein</fullName>
    </submittedName>
</protein>
<keyword evidence="1" id="KW-0732">Signal</keyword>
<evidence type="ECO:0000313" key="3">
    <source>
        <dbReference type="Proteomes" id="UP000199537"/>
    </source>
</evidence>
<feature type="chain" id="PRO_5011527949" evidence="1">
    <location>
        <begin position="37"/>
        <end position="204"/>
    </location>
</feature>
<reference evidence="3" key="1">
    <citation type="submission" date="2016-10" db="EMBL/GenBank/DDBJ databases">
        <authorList>
            <person name="Varghese N."/>
            <person name="Submissions S."/>
        </authorList>
    </citation>
    <scope>NUCLEOTIDE SEQUENCE [LARGE SCALE GENOMIC DNA]</scope>
    <source>
        <strain evidence="3">DSM 14807</strain>
    </source>
</reference>
<accession>A0A1I7N213</accession>
<dbReference type="OrthoDB" id="1029582at2"/>
<dbReference type="EMBL" id="FPCJ01000001">
    <property type="protein sequence ID" value="SFV28678.1"/>
    <property type="molecule type" value="Genomic_DNA"/>
</dbReference>
<gene>
    <name evidence="2" type="ORF">SAMN05660895_0384</name>
</gene>
<dbReference type="AlphaFoldDB" id="A0A1I7N213"/>
<dbReference type="RefSeq" id="WP_092456950.1">
    <property type="nucleotide sequence ID" value="NZ_FPCJ01000001.1"/>
</dbReference>
<evidence type="ECO:0000256" key="1">
    <source>
        <dbReference type="SAM" id="SignalP"/>
    </source>
</evidence>
<name>A0A1I7N213_9BACT</name>
<organism evidence="2 3">
    <name type="scientific">Thermoflavifilum thermophilum</name>
    <dbReference type="NCBI Taxonomy" id="1393122"/>
    <lineage>
        <taxon>Bacteria</taxon>
        <taxon>Pseudomonadati</taxon>
        <taxon>Bacteroidota</taxon>
        <taxon>Chitinophagia</taxon>
        <taxon>Chitinophagales</taxon>
        <taxon>Chitinophagaceae</taxon>
        <taxon>Thermoflavifilum</taxon>
    </lineage>
</organism>
<dbReference type="STRING" id="1393122.SAMN05660895_0384"/>
<feature type="signal peptide" evidence="1">
    <location>
        <begin position="1"/>
        <end position="36"/>
    </location>
</feature>
<keyword evidence="3" id="KW-1185">Reference proteome</keyword>
<proteinExistence type="predicted"/>
<evidence type="ECO:0000313" key="2">
    <source>
        <dbReference type="EMBL" id="SFV28678.1"/>
    </source>
</evidence>
<dbReference type="Proteomes" id="UP000199537">
    <property type="component" value="Unassembled WGS sequence"/>
</dbReference>